<keyword evidence="2" id="KW-1185">Reference proteome</keyword>
<reference evidence="1 2" key="1">
    <citation type="journal article" date="2011" name="Proc. Natl. Acad. Sci. U.S.A.">
        <title>Evolutionary erosion of yeast sex chromosomes by mating-type switching accidents.</title>
        <authorList>
            <person name="Gordon J.L."/>
            <person name="Armisen D."/>
            <person name="Proux-Wera E."/>
            <person name="Oheigeartaigh S.S."/>
            <person name="Byrne K.P."/>
            <person name="Wolfe K.H."/>
        </authorList>
    </citation>
    <scope>NUCLEOTIDE SEQUENCE [LARGE SCALE GENOMIC DNA]</scope>
    <source>
        <strain evidence="2">ATCC 10597 / BCRC 20456 / CBS 421 / NBRC 0211 / NRRL Y-12639</strain>
    </source>
</reference>
<gene>
    <name evidence="1" type="primary">NDAI0A07690</name>
    <name evidence="1" type="ordered locus">NDAI_0A07690</name>
</gene>
<dbReference type="HOGENOM" id="CLU_2484906_0_0_1"/>
<dbReference type="OMA" id="YKQSTNF"/>
<dbReference type="AlphaFoldDB" id="G0W535"/>
<accession>G0W535</accession>
<proteinExistence type="predicted"/>
<protein>
    <submittedName>
        <fullName evidence="1">Uncharacterized protein</fullName>
    </submittedName>
</protein>
<dbReference type="OrthoDB" id="3978317at2759"/>
<dbReference type="KEGG" id="ndi:NDAI_0A07690"/>
<dbReference type="GeneID" id="11494266"/>
<evidence type="ECO:0000313" key="2">
    <source>
        <dbReference type="Proteomes" id="UP000000689"/>
    </source>
</evidence>
<dbReference type="EMBL" id="HE580267">
    <property type="protein sequence ID" value="CCD22923.1"/>
    <property type="molecule type" value="Genomic_DNA"/>
</dbReference>
<dbReference type="RefSeq" id="XP_003668166.1">
    <property type="nucleotide sequence ID" value="XM_003668118.1"/>
</dbReference>
<sequence>MSQVYSNNSSHSTTSFLTSAPVELTTRKGYEDFINNRKHKDFKLSTVLKPNDGALDGYVLKDGGDVIAIVKGEAMDYLNEIAGNR</sequence>
<dbReference type="Proteomes" id="UP000000689">
    <property type="component" value="Chromosome 1"/>
</dbReference>
<organism evidence="1 2">
    <name type="scientific">Naumovozyma dairenensis (strain ATCC 10597 / BCRC 20456 / CBS 421 / NBRC 0211 / NRRL Y-12639)</name>
    <name type="common">Saccharomyces dairenensis</name>
    <dbReference type="NCBI Taxonomy" id="1071378"/>
    <lineage>
        <taxon>Eukaryota</taxon>
        <taxon>Fungi</taxon>
        <taxon>Dikarya</taxon>
        <taxon>Ascomycota</taxon>
        <taxon>Saccharomycotina</taxon>
        <taxon>Saccharomycetes</taxon>
        <taxon>Saccharomycetales</taxon>
        <taxon>Saccharomycetaceae</taxon>
        <taxon>Naumovozyma</taxon>
    </lineage>
</organism>
<name>G0W535_NAUDC</name>
<evidence type="ECO:0000313" key="1">
    <source>
        <dbReference type="EMBL" id="CCD22923.1"/>
    </source>
</evidence>